<gene>
    <name evidence="3" type="ORF">BJ684DRAFT_21426</name>
</gene>
<feature type="compositionally biased region" description="Basic and acidic residues" evidence="1">
    <location>
        <begin position="80"/>
        <end position="91"/>
    </location>
</feature>
<feature type="region of interest" description="Disordered" evidence="1">
    <location>
        <begin position="1"/>
        <end position="39"/>
    </location>
</feature>
<dbReference type="AlphaFoldDB" id="A0A4P9Y038"/>
<proteinExistence type="predicted"/>
<sequence>MIPPDQDALEVKSGWGEKRIQDPSSFVKEEEKDTKEDHGEMRQCRKCKTYLFLSALVCRGCDQAVCLECGMDAEGPMMPVKREASQDRDESGVMGRSKAGHEEKRDGVGTWCGGCGQWPILAVRHGEDELSRVAEETKIPPLKFKIEPLPA</sequence>
<protein>
    <recommendedName>
        <fullName evidence="2">Zinc finger C5HC2-type domain-containing protein</fullName>
    </recommendedName>
</protein>
<feature type="compositionally biased region" description="Basic and acidic residues" evidence="1">
    <location>
        <begin position="15"/>
        <end position="39"/>
    </location>
</feature>
<organism evidence="3 4">
    <name type="scientific">Piptocephalis cylindrospora</name>
    <dbReference type="NCBI Taxonomy" id="1907219"/>
    <lineage>
        <taxon>Eukaryota</taxon>
        <taxon>Fungi</taxon>
        <taxon>Fungi incertae sedis</taxon>
        <taxon>Zoopagomycota</taxon>
        <taxon>Zoopagomycotina</taxon>
        <taxon>Zoopagomycetes</taxon>
        <taxon>Zoopagales</taxon>
        <taxon>Piptocephalidaceae</taxon>
        <taxon>Piptocephalis</taxon>
    </lineage>
</organism>
<dbReference type="InterPro" id="IPR004198">
    <property type="entry name" value="Znf_C5HC2"/>
</dbReference>
<reference evidence="4" key="1">
    <citation type="journal article" date="2018" name="Nat. Microbiol.">
        <title>Leveraging single-cell genomics to expand the fungal tree of life.</title>
        <authorList>
            <person name="Ahrendt S.R."/>
            <person name="Quandt C.A."/>
            <person name="Ciobanu D."/>
            <person name="Clum A."/>
            <person name="Salamov A."/>
            <person name="Andreopoulos B."/>
            <person name="Cheng J.F."/>
            <person name="Woyke T."/>
            <person name="Pelin A."/>
            <person name="Henrissat B."/>
            <person name="Reynolds N.K."/>
            <person name="Benny G.L."/>
            <person name="Smith M.E."/>
            <person name="James T.Y."/>
            <person name="Grigoriev I.V."/>
        </authorList>
    </citation>
    <scope>NUCLEOTIDE SEQUENCE [LARGE SCALE GENOMIC DNA]</scope>
</reference>
<accession>A0A4P9Y038</accession>
<evidence type="ECO:0000256" key="1">
    <source>
        <dbReference type="SAM" id="MobiDB-lite"/>
    </source>
</evidence>
<dbReference type="EMBL" id="KZ988531">
    <property type="protein sequence ID" value="RKP12004.1"/>
    <property type="molecule type" value="Genomic_DNA"/>
</dbReference>
<dbReference type="Proteomes" id="UP000267251">
    <property type="component" value="Unassembled WGS sequence"/>
</dbReference>
<evidence type="ECO:0000313" key="3">
    <source>
        <dbReference type="EMBL" id="RKP12004.1"/>
    </source>
</evidence>
<evidence type="ECO:0000313" key="4">
    <source>
        <dbReference type="Proteomes" id="UP000267251"/>
    </source>
</evidence>
<evidence type="ECO:0000259" key="2">
    <source>
        <dbReference type="Pfam" id="PF02928"/>
    </source>
</evidence>
<name>A0A4P9Y038_9FUNG</name>
<feature type="domain" description="Zinc finger C5HC2-type" evidence="2">
    <location>
        <begin position="44"/>
        <end position="69"/>
    </location>
</feature>
<keyword evidence="4" id="KW-1185">Reference proteome</keyword>
<feature type="region of interest" description="Disordered" evidence="1">
    <location>
        <begin position="80"/>
        <end position="106"/>
    </location>
</feature>
<dbReference type="Pfam" id="PF02928">
    <property type="entry name" value="zf-C5HC2"/>
    <property type="match status" value="1"/>
</dbReference>